<dbReference type="KEGG" id="psi:S70_17380"/>
<dbReference type="RefSeq" id="WP_014657957.1">
    <property type="nucleotide sequence ID" value="NC_017731.1"/>
</dbReference>
<dbReference type="HOGENOM" id="CLU_046670_4_0_6"/>
<proteinExistence type="predicted"/>
<protein>
    <submittedName>
        <fullName evidence="2">AntA/AntB antirepressor domain-containing protein</fullName>
    </submittedName>
</protein>
<organism evidence="2 3">
    <name type="scientific">Providencia stuartii (strain MRSN 2154)</name>
    <dbReference type="NCBI Taxonomy" id="1157951"/>
    <lineage>
        <taxon>Bacteria</taxon>
        <taxon>Pseudomonadati</taxon>
        <taxon>Pseudomonadota</taxon>
        <taxon>Gammaproteobacteria</taxon>
        <taxon>Enterobacterales</taxon>
        <taxon>Morganellaceae</taxon>
        <taxon>Providencia</taxon>
    </lineage>
</organism>
<dbReference type="AlphaFoldDB" id="A0A140SSN2"/>
<evidence type="ECO:0000259" key="1">
    <source>
        <dbReference type="Pfam" id="PF08346"/>
    </source>
</evidence>
<dbReference type="PATRIC" id="fig|1157951.4.peg.3485"/>
<feature type="domain" description="AntA/AntB antirepressor" evidence="1">
    <location>
        <begin position="47"/>
        <end position="130"/>
    </location>
</feature>
<dbReference type="InterPro" id="IPR013557">
    <property type="entry name" value="AntA/B_antirep"/>
</dbReference>
<gene>
    <name evidence="2" type="ordered locus">S70_17380</name>
</gene>
<dbReference type="Proteomes" id="UP000005012">
    <property type="component" value="Chromosome"/>
</dbReference>
<sequence length="277" mass="31242">MKLKNNSLTAGGFAHPENHSSDIKELSFAEMLPVIQGNINGQLINAVSAKALHEALGVGRDFSTWIIGRVNEYAFVEGSDYQSDDDFNIRCLLNEQYSPVLGNNTKRGRPEKDYLLTLGMAKELAMVERTEQGRLIRQYFIKCEEALHKVAPTITKQLRHQLKSRLKVASYFKPMCSALELARMEQGKNTLPHHYTTEANMLNRIVLGGLTAKAWAKQNGIIGNPRDAMSETQLEHLSYLEQTNTTLIELGMDYHARKDKLIGLSQKWLAQRVEVAQ</sequence>
<accession>A0A140SSN2</accession>
<dbReference type="Pfam" id="PF08346">
    <property type="entry name" value="AntA"/>
    <property type="match status" value="1"/>
</dbReference>
<reference evidence="2 3" key="1">
    <citation type="journal article" date="2012" name="J. Bacteriol.">
        <title>Complete Genome Sequence of Providencia stuartii Clinical Isolate MRSN 2154.</title>
        <authorList>
            <person name="Clifford R.J."/>
            <person name="Hang J."/>
            <person name="Riley M.C."/>
            <person name="Onmus-Leone F."/>
            <person name="Kuschner R.A."/>
            <person name="Lesho E.P."/>
            <person name="Waterman P.E."/>
        </authorList>
    </citation>
    <scope>NUCLEOTIDE SEQUENCE [LARGE SCALE GENOMIC DNA]</scope>
    <source>
        <strain evidence="2 3">MRSN 2154</strain>
    </source>
</reference>
<name>A0A140SSN2_PROSM</name>
<dbReference type="EMBL" id="CP003488">
    <property type="protein sequence ID" value="AFH95286.1"/>
    <property type="molecule type" value="Genomic_DNA"/>
</dbReference>
<dbReference type="OrthoDB" id="79831at2"/>
<evidence type="ECO:0000313" key="2">
    <source>
        <dbReference type="EMBL" id="AFH95286.1"/>
    </source>
</evidence>
<evidence type="ECO:0000313" key="3">
    <source>
        <dbReference type="Proteomes" id="UP000005012"/>
    </source>
</evidence>
<reference evidence="3" key="2">
    <citation type="submission" date="2012-04" db="EMBL/GenBank/DDBJ databases">
        <title>Complete genome sequence of Providencia stuartii clinical isolate MRSN 2154.</title>
        <authorList>
            <person name="Clifford R.J."/>
            <person name="Hang J."/>
            <person name="Riley M.C."/>
            <person name="Onmus-Leone F."/>
            <person name="Kuschner R.A."/>
            <person name="Lesho E.P."/>
            <person name="Waterman P.E."/>
        </authorList>
    </citation>
    <scope>NUCLEOTIDE SEQUENCE [LARGE SCALE GENOMIC DNA]</scope>
    <source>
        <strain evidence="3">MRSN 2154</strain>
    </source>
</reference>